<keyword evidence="1" id="KW-1133">Transmembrane helix</keyword>
<reference evidence="4 5" key="1">
    <citation type="submission" date="2024-05" db="EMBL/GenBank/DDBJ databases">
        <authorList>
            <person name="Wallberg A."/>
        </authorList>
    </citation>
    <scope>NUCLEOTIDE SEQUENCE [LARGE SCALE GENOMIC DNA]</scope>
</reference>
<dbReference type="EMBL" id="CAXKWB010013769">
    <property type="protein sequence ID" value="CAL4108459.1"/>
    <property type="molecule type" value="Genomic_DNA"/>
</dbReference>
<protein>
    <recommendedName>
        <fullName evidence="6">Transmembrane protein 62</fullName>
    </recommendedName>
</protein>
<accession>A0AAV2QZK8</accession>
<comment type="caution">
    <text evidence="4">The sequence shown here is derived from an EMBL/GenBank/DDBJ whole genome shotgun (WGS) entry which is preliminary data.</text>
</comment>
<dbReference type="InterPro" id="IPR029052">
    <property type="entry name" value="Metallo-depent_PP-like"/>
</dbReference>
<feature type="transmembrane region" description="Helical" evidence="1">
    <location>
        <begin position="550"/>
        <end position="569"/>
    </location>
</feature>
<feature type="transmembrane region" description="Helical" evidence="1">
    <location>
        <begin position="441"/>
        <end position="464"/>
    </location>
</feature>
<feature type="transmembrane region" description="Helical" evidence="1">
    <location>
        <begin position="590"/>
        <end position="612"/>
    </location>
</feature>
<sequence length="649" mass="73449">MVSIGSNAWSVMFKNSSNTNGKGHIIFDTELTDRLAQSQPRINGRPKAAKVSLAGPAKCSNKFVPISYFLNVIIHSSTNSASSTSISSSVKSTSIISASRISIKSDLTDAKTADMLGSRQYIEEWETYRNILETTGVLNVTTWLDIRGNHDNFNVPSLTSPSNYYQHYSVQGRHHKRSYMHTYTQGNDSVAFIAVDACLLPGPRRPFNFVGLLTSSELQLLESFAAKAKANHNYTIWFGHYPTSCILAPEPGIRQVMSGGLAYMCGHLHTLHGLATHMYTRQQTGALELELGDWKDGRYFRVAAIDHGLFSFVDVKFNVWPVILVTNPKHALFTMPTHEPTHRMATSTHIRVLLWSLSAIVEARIRLDDTGSWMELTHIEGPLYVTAWNPKKYSQGLHVLEVFARDAGGRENSISQPFSLDLSQPGFALWPRVLLMSNISMVFQFLFGMAICFIVIPLCILRYIHRLVVTGRMNRPRLPRWSRLCCCEAWLRKIWILVSVDRLFWPIIISTLYYPLGPWMVGEVLENHIGIIFAWGTFVNHSYLPGSLTYAYVFFQMMTFHIPLILALSHCVDVRYSSFYVDSTVGVARYFFRHVAVLAVITLQILLIYFFWLAYGTIGLFLGPLRTWAAILGTCLWYFAATLPKDKLR</sequence>
<evidence type="ECO:0000313" key="4">
    <source>
        <dbReference type="EMBL" id="CAL4108459.1"/>
    </source>
</evidence>
<evidence type="ECO:0000259" key="2">
    <source>
        <dbReference type="Pfam" id="PF24384"/>
    </source>
</evidence>
<dbReference type="Pfam" id="PF24384">
    <property type="entry name" value="Ig_TMM62"/>
    <property type="match status" value="1"/>
</dbReference>
<dbReference type="InterPro" id="IPR056230">
    <property type="entry name" value="TMEM62_C"/>
</dbReference>
<name>A0AAV2QZK8_MEGNR</name>
<keyword evidence="5" id="KW-1185">Reference proteome</keyword>
<dbReference type="PANTHER" id="PTHR14795">
    <property type="entry name" value="HELICASE RELATED"/>
    <property type="match status" value="1"/>
</dbReference>
<dbReference type="AlphaFoldDB" id="A0AAV2QZK8"/>
<dbReference type="Proteomes" id="UP001497623">
    <property type="component" value="Unassembled WGS sequence"/>
</dbReference>
<feature type="non-terminal residue" evidence="4">
    <location>
        <position position="649"/>
    </location>
</feature>
<feature type="domain" description="TMEM62 Ig-like" evidence="2">
    <location>
        <begin position="319"/>
        <end position="421"/>
    </location>
</feature>
<feature type="domain" description="TMEM62 C-terminal" evidence="3">
    <location>
        <begin position="445"/>
        <end position="575"/>
    </location>
</feature>
<evidence type="ECO:0000313" key="5">
    <source>
        <dbReference type="Proteomes" id="UP001497623"/>
    </source>
</evidence>
<evidence type="ECO:0008006" key="6">
    <source>
        <dbReference type="Google" id="ProtNLM"/>
    </source>
</evidence>
<proteinExistence type="predicted"/>
<dbReference type="Pfam" id="PF24394">
    <property type="entry name" value="TMEM62_C"/>
    <property type="match status" value="1"/>
</dbReference>
<dbReference type="PANTHER" id="PTHR14795:SF0">
    <property type="entry name" value="TRANSMEMBRANE PROTEIN 62"/>
    <property type="match status" value="1"/>
</dbReference>
<gene>
    <name evidence="4" type="ORF">MNOR_LOCUS18892</name>
</gene>
<evidence type="ECO:0000256" key="1">
    <source>
        <dbReference type="SAM" id="Phobius"/>
    </source>
</evidence>
<dbReference type="Gene3D" id="3.60.21.10">
    <property type="match status" value="1"/>
</dbReference>
<dbReference type="SUPFAM" id="SSF56300">
    <property type="entry name" value="Metallo-dependent phosphatases"/>
    <property type="match status" value="1"/>
</dbReference>
<evidence type="ECO:0000259" key="3">
    <source>
        <dbReference type="Pfam" id="PF24394"/>
    </source>
</evidence>
<feature type="transmembrane region" description="Helical" evidence="1">
    <location>
        <begin position="618"/>
        <end position="640"/>
    </location>
</feature>
<keyword evidence="1" id="KW-0472">Membrane</keyword>
<keyword evidence="1" id="KW-0812">Transmembrane</keyword>
<feature type="transmembrane region" description="Helical" evidence="1">
    <location>
        <begin position="494"/>
        <end position="516"/>
    </location>
</feature>
<dbReference type="InterPro" id="IPR056229">
    <property type="entry name" value="Ig_TMM62"/>
</dbReference>
<organism evidence="4 5">
    <name type="scientific">Meganyctiphanes norvegica</name>
    <name type="common">Northern krill</name>
    <name type="synonym">Thysanopoda norvegica</name>
    <dbReference type="NCBI Taxonomy" id="48144"/>
    <lineage>
        <taxon>Eukaryota</taxon>
        <taxon>Metazoa</taxon>
        <taxon>Ecdysozoa</taxon>
        <taxon>Arthropoda</taxon>
        <taxon>Crustacea</taxon>
        <taxon>Multicrustacea</taxon>
        <taxon>Malacostraca</taxon>
        <taxon>Eumalacostraca</taxon>
        <taxon>Eucarida</taxon>
        <taxon>Euphausiacea</taxon>
        <taxon>Euphausiidae</taxon>
        <taxon>Meganyctiphanes</taxon>
    </lineage>
</organism>